<name>A0A4C1TDE2_EUMVA</name>
<accession>A0A4C1TDE2</accession>
<dbReference type="AlphaFoldDB" id="A0A4C1TDE2"/>
<sequence length="78" mass="8374">MNGYSRGQYDARNSVAVKVDSITQASCCHVVFKRLISINSVYGPRFGAFATVESPSPAAPTQQRRASAGGLSPHYNLN</sequence>
<proteinExistence type="predicted"/>
<evidence type="ECO:0000313" key="3">
    <source>
        <dbReference type="Proteomes" id="UP000299102"/>
    </source>
</evidence>
<evidence type="ECO:0000313" key="2">
    <source>
        <dbReference type="EMBL" id="GBP12154.1"/>
    </source>
</evidence>
<organism evidence="2 3">
    <name type="scientific">Eumeta variegata</name>
    <name type="common">Bagworm moth</name>
    <name type="synonym">Eumeta japonica</name>
    <dbReference type="NCBI Taxonomy" id="151549"/>
    <lineage>
        <taxon>Eukaryota</taxon>
        <taxon>Metazoa</taxon>
        <taxon>Ecdysozoa</taxon>
        <taxon>Arthropoda</taxon>
        <taxon>Hexapoda</taxon>
        <taxon>Insecta</taxon>
        <taxon>Pterygota</taxon>
        <taxon>Neoptera</taxon>
        <taxon>Endopterygota</taxon>
        <taxon>Lepidoptera</taxon>
        <taxon>Glossata</taxon>
        <taxon>Ditrysia</taxon>
        <taxon>Tineoidea</taxon>
        <taxon>Psychidae</taxon>
        <taxon>Oiketicinae</taxon>
        <taxon>Eumeta</taxon>
    </lineage>
</organism>
<protein>
    <submittedName>
        <fullName evidence="2">Uncharacterized protein</fullName>
    </submittedName>
</protein>
<keyword evidence="3" id="KW-1185">Reference proteome</keyword>
<reference evidence="2 3" key="1">
    <citation type="journal article" date="2019" name="Commun. Biol.">
        <title>The bagworm genome reveals a unique fibroin gene that provides high tensile strength.</title>
        <authorList>
            <person name="Kono N."/>
            <person name="Nakamura H."/>
            <person name="Ohtoshi R."/>
            <person name="Tomita M."/>
            <person name="Numata K."/>
            <person name="Arakawa K."/>
        </authorList>
    </citation>
    <scope>NUCLEOTIDE SEQUENCE [LARGE SCALE GENOMIC DNA]</scope>
</reference>
<evidence type="ECO:0000256" key="1">
    <source>
        <dbReference type="SAM" id="MobiDB-lite"/>
    </source>
</evidence>
<comment type="caution">
    <text evidence="2">The sequence shown here is derived from an EMBL/GenBank/DDBJ whole genome shotgun (WGS) entry which is preliminary data.</text>
</comment>
<dbReference type="EMBL" id="BGZK01000049">
    <property type="protein sequence ID" value="GBP12154.1"/>
    <property type="molecule type" value="Genomic_DNA"/>
</dbReference>
<feature type="region of interest" description="Disordered" evidence="1">
    <location>
        <begin position="53"/>
        <end position="78"/>
    </location>
</feature>
<gene>
    <name evidence="2" type="ORF">EVAR_5968_1</name>
</gene>
<dbReference type="Proteomes" id="UP000299102">
    <property type="component" value="Unassembled WGS sequence"/>
</dbReference>